<accession>A0A8E2VI49</accession>
<comment type="similarity">
    <text evidence="1 6 7">Belongs to the ArsC family.</text>
</comment>
<dbReference type="OrthoDB" id="9790554at2"/>
<dbReference type="AlphaFoldDB" id="A0A8E2VI49"/>
<evidence type="ECO:0000256" key="5">
    <source>
        <dbReference type="ARBA" id="ARBA00039879"/>
    </source>
</evidence>
<keyword evidence="2" id="KW-0059">Arsenical resistance</keyword>
<evidence type="ECO:0000256" key="3">
    <source>
        <dbReference type="ARBA" id="ARBA00023002"/>
    </source>
</evidence>
<gene>
    <name evidence="8" type="ORF">C8N38_11614</name>
</gene>
<comment type="catalytic activity">
    <reaction evidence="7">
        <text>[glutaredoxin]-dithiol + arsenate + glutathione + H(+) = glutathionyl-S-S-[glutaredoxin] + arsenite + H2O</text>
        <dbReference type="Rhea" id="RHEA:22016"/>
        <dbReference type="Rhea" id="RHEA-COMP:10729"/>
        <dbReference type="Rhea" id="RHEA-COMP:17668"/>
        <dbReference type="ChEBI" id="CHEBI:15377"/>
        <dbReference type="ChEBI" id="CHEBI:15378"/>
        <dbReference type="ChEBI" id="CHEBI:29242"/>
        <dbReference type="ChEBI" id="CHEBI:29950"/>
        <dbReference type="ChEBI" id="CHEBI:48597"/>
        <dbReference type="ChEBI" id="CHEBI:57925"/>
        <dbReference type="ChEBI" id="CHEBI:146199"/>
        <dbReference type="EC" id="1.20.4.1"/>
    </reaction>
</comment>
<keyword evidence="9" id="KW-1185">Reference proteome</keyword>
<dbReference type="InterPro" id="IPR036249">
    <property type="entry name" value="Thioredoxin-like_sf"/>
</dbReference>
<dbReference type="PANTHER" id="PTHR30041:SF5">
    <property type="entry name" value="ARSENATE REDUCTASE-RELATED"/>
    <property type="match status" value="1"/>
</dbReference>
<dbReference type="Pfam" id="PF03960">
    <property type="entry name" value="ArsC"/>
    <property type="match status" value="1"/>
</dbReference>
<dbReference type="GO" id="GO:0008794">
    <property type="term" value="F:arsenate reductase (glutaredoxin) activity"/>
    <property type="evidence" value="ECO:0007669"/>
    <property type="project" value="UniProtKB-UniRule"/>
</dbReference>
<dbReference type="InterPro" id="IPR006660">
    <property type="entry name" value="Arsenate_reductase-like"/>
</dbReference>
<proteinExistence type="inferred from homology"/>
<evidence type="ECO:0000256" key="2">
    <source>
        <dbReference type="ARBA" id="ARBA00022849"/>
    </source>
</evidence>
<dbReference type="NCBIfam" id="TIGR00014">
    <property type="entry name" value="arsC"/>
    <property type="match status" value="1"/>
</dbReference>
<evidence type="ECO:0000313" key="9">
    <source>
        <dbReference type="Proteomes" id="UP000244037"/>
    </source>
</evidence>
<dbReference type="InterPro" id="IPR006659">
    <property type="entry name" value="Arsenate_reductase"/>
</dbReference>
<sequence length="145" mass="15600">MIVIHHNPDCGTSRNVLEIIRRSGTEPVVIDYLTEGWTRPQLLALFAAAGLTPRTALRRTKSPAAELGLLDEDVPDDALLDAMIAHPVLVNRPIVASPKGVRLCRPSETVLDLLDRLPPGPLHKEDGQMILTASGARVVPPGDPA</sequence>
<dbReference type="EC" id="1.20.4.1" evidence="4 7"/>
<dbReference type="SUPFAM" id="SSF52833">
    <property type="entry name" value="Thioredoxin-like"/>
    <property type="match status" value="1"/>
</dbReference>
<dbReference type="GO" id="GO:0046685">
    <property type="term" value="P:response to arsenic-containing substance"/>
    <property type="evidence" value="ECO:0007669"/>
    <property type="project" value="UniProtKB-KW"/>
</dbReference>
<evidence type="ECO:0000313" key="8">
    <source>
        <dbReference type="EMBL" id="PTW44477.1"/>
    </source>
</evidence>
<evidence type="ECO:0000256" key="6">
    <source>
        <dbReference type="PROSITE-ProRule" id="PRU01282"/>
    </source>
</evidence>
<evidence type="ECO:0000256" key="4">
    <source>
        <dbReference type="ARBA" id="ARBA00038969"/>
    </source>
</evidence>
<keyword evidence="3 7" id="KW-0560">Oxidoreductase</keyword>
<organism evidence="8 9">
    <name type="scientific">Rhodovulum kholense</name>
    <dbReference type="NCBI Taxonomy" id="453584"/>
    <lineage>
        <taxon>Bacteria</taxon>
        <taxon>Pseudomonadati</taxon>
        <taxon>Pseudomonadota</taxon>
        <taxon>Alphaproteobacteria</taxon>
        <taxon>Rhodobacterales</taxon>
        <taxon>Paracoccaceae</taxon>
        <taxon>Rhodovulum</taxon>
    </lineage>
</organism>
<dbReference type="Gene3D" id="3.40.30.10">
    <property type="entry name" value="Glutaredoxin"/>
    <property type="match status" value="1"/>
</dbReference>
<protein>
    <recommendedName>
        <fullName evidence="5 7">Arsenate reductase</fullName>
        <ecNumber evidence="4 7">1.20.4.1</ecNumber>
    </recommendedName>
</protein>
<comment type="caution">
    <text evidence="8">The sequence shown here is derived from an EMBL/GenBank/DDBJ whole genome shotgun (WGS) entry which is preliminary data.</text>
</comment>
<reference evidence="8 9" key="1">
    <citation type="submission" date="2018-04" db="EMBL/GenBank/DDBJ databases">
        <title>Genomic Encyclopedia of Archaeal and Bacterial Type Strains, Phase II (KMG-II): from individual species to whole genera.</title>
        <authorList>
            <person name="Goeker M."/>
        </authorList>
    </citation>
    <scope>NUCLEOTIDE SEQUENCE [LARGE SCALE GENOMIC DNA]</scope>
    <source>
        <strain evidence="8 9">DSM 19783</strain>
    </source>
</reference>
<dbReference type="CDD" id="cd03034">
    <property type="entry name" value="ArsC_ArsC"/>
    <property type="match status" value="1"/>
</dbReference>
<evidence type="ECO:0000256" key="1">
    <source>
        <dbReference type="ARBA" id="ARBA00007198"/>
    </source>
</evidence>
<dbReference type="RefSeq" id="WP_108028346.1">
    <property type="nucleotide sequence ID" value="NZ_QAYC01000016.1"/>
</dbReference>
<name>A0A8E2VI49_9RHOB</name>
<dbReference type="PANTHER" id="PTHR30041">
    <property type="entry name" value="ARSENATE REDUCTASE"/>
    <property type="match status" value="1"/>
</dbReference>
<evidence type="ECO:0000256" key="7">
    <source>
        <dbReference type="RuleBase" id="RU362029"/>
    </source>
</evidence>
<dbReference type="EMBL" id="QAYC01000016">
    <property type="protein sequence ID" value="PTW44477.1"/>
    <property type="molecule type" value="Genomic_DNA"/>
</dbReference>
<dbReference type="Proteomes" id="UP000244037">
    <property type="component" value="Unassembled WGS sequence"/>
</dbReference>
<dbReference type="PROSITE" id="PS51353">
    <property type="entry name" value="ARSC"/>
    <property type="match status" value="1"/>
</dbReference>